<name>A0A3M7GH51_HORWE</name>
<reference evidence="4 5" key="1">
    <citation type="journal article" date="2018" name="BMC Genomics">
        <title>Genomic evidence for intraspecific hybridization in a clonal and extremely halotolerant yeast.</title>
        <authorList>
            <person name="Gostincar C."/>
            <person name="Stajich J.E."/>
            <person name="Zupancic J."/>
            <person name="Zalar P."/>
            <person name="Gunde-Cimerman N."/>
        </authorList>
    </citation>
    <scope>NUCLEOTIDE SEQUENCE [LARGE SCALE GENOMIC DNA]</scope>
    <source>
        <strain evidence="4 5">EXF-562</strain>
    </source>
</reference>
<accession>A0A3M7GH51</accession>
<feature type="region of interest" description="Disordered" evidence="2">
    <location>
        <begin position="1"/>
        <end position="78"/>
    </location>
</feature>
<dbReference type="PANTHER" id="PTHR47785:SF2">
    <property type="entry name" value="ZN(II)2CYS6 TRANSCRIPTION FACTOR (EUROFUNG)"/>
    <property type="match status" value="1"/>
</dbReference>
<evidence type="ECO:0000313" key="4">
    <source>
        <dbReference type="EMBL" id="RMZ00470.1"/>
    </source>
</evidence>
<dbReference type="Pfam" id="PF00172">
    <property type="entry name" value="Zn_clus"/>
    <property type="match status" value="1"/>
</dbReference>
<organism evidence="4 5">
    <name type="scientific">Hortaea werneckii</name>
    <name type="common">Black yeast</name>
    <name type="synonym">Cladosporium werneckii</name>
    <dbReference type="NCBI Taxonomy" id="91943"/>
    <lineage>
        <taxon>Eukaryota</taxon>
        <taxon>Fungi</taxon>
        <taxon>Dikarya</taxon>
        <taxon>Ascomycota</taxon>
        <taxon>Pezizomycotina</taxon>
        <taxon>Dothideomycetes</taxon>
        <taxon>Dothideomycetidae</taxon>
        <taxon>Mycosphaerellales</taxon>
        <taxon>Teratosphaeriaceae</taxon>
        <taxon>Hortaea</taxon>
    </lineage>
</organism>
<proteinExistence type="predicted"/>
<dbReference type="FunFam" id="4.10.240.10:FF:000008">
    <property type="entry name" value="C6 zinc finger domain-containing protein"/>
    <property type="match status" value="1"/>
</dbReference>
<feature type="compositionally biased region" description="Polar residues" evidence="2">
    <location>
        <begin position="1"/>
        <end position="20"/>
    </location>
</feature>
<keyword evidence="1" id="KW-0539">Nucleus</keyword>
<dbReference type="CDD" id="cd12148">
    <property type="entry name" value="fungal_TF_MHR"/>
    <property type="match status" value="1"/>
</dbReference>
<dbReference type="SMART" id="SM00066">
    <property type="entry name" value="GAL4"/>
    <property type="match status" value="1"/>
</dbReference>
<dbReference type="PANTHER" id="PTHR47785">
    <property type="entry name" value="ZN(II)2CYS6 TRANSCRIPTION FACTOR (EUROFUNG)-RELATED-RELATED"/>
    <property type="match status" value="1"/>
</dbReference>
<dbReference type="AlphaFoldDB" id="A0A3M7GH51"/>
<dbReference type="EMBL" id="QWIS01000241">
    <property type="protein sequence ID" value="RMZ00470.1"/>
    <property type="molecule type" value="Genomic_DNA"/>
</dbReference>
<sequence length="617" mass="68583">METSPSTVSATANAADSNTVRHGFEAPGDLRPPPSKRVRSSVEKRSSQQASDAEHFATATTEQRDRQGSESDILKRFGEPLDYPRRRATIACEICRSRKSRCDGARPKCRLCTELGAECNYREPGIKLDAGDKLILEQLARIEGMLHTSLSSGPSLGGPISPATSNTASEDYQAKRLSSTGATGAGALPLNGLGTWSANISTMPKTHTTPALHLLQWPVIKDLVSRPCDPQVLLQREMAREPLDLRQYQALDFSNLNAYAQAFFERVNVWYAIVNPYTWWQYYRTAASQNLQSGAESCAVLLVLALGEAAHSGVSVSLLPSGQRPPGMTFFAAAWTMLQSLMKELLERVYWNTLLIESDLLAELDLPHSGIVQFEEIMRLPRSFPYDVTIAGPDEELPGDDDLWYFLAEIALRRLLNRVSHLIYTHKRSATFSIASLEPVVAELDYQLTQWYEGLPISVKFPRERTPAASQVQTVLRLRYFACRTIIYRPYIQAVLSDPTLAHDLSVQESCQKCLEACLRQLETLSEHHEGHLPYLWQGALSLMSQSLLLMGATLNPALRQLLPSDLEMTAIFAEVVAELGRLAHLAPSLDLCAQIVKEAEEKRRLLSSNSEQGNMN</sequence>
<dbReference type="VEuPathDB" id="FungiDB:BTJ68_00970"/>
<feature type="domain" description="Zn(2)-C6 fungal-type" evidence="3">
    <location>
        <begin position="91"/>
        <end position="121"/>
    </location>
</feature>
<evidence type="ECO:0000313" key="5">
    <source>
        <dbReference type="Proteomes" id="UP000280598"/>
    </source>
</evidence>
<dbReference type="Proteomes" id="UP000280598">
    <property type="component" value="Unassembled WGS sequence"/>
</dbReference>
<dbReference type="InterPro" id="IPR036864">
    <property type="entry name" value="Zn2-C6_fun-type_DNA-bd_sf"/>
</dbReference>
<evidence type="ECO:0000256" key="1">
    <source>
        <dbReference type="ARBA" id="ARBA00023242"/>
    </source>
</evidence>
<dbReference type="PROSITE" id="PS50048">
    <property type="entry name" value="ZN2_CY6_FUNGAL_2"/>
    <property type="match status" value="1"/>
</dbReference>
<comment type="caution">
    <text evidence="4">The sequence shown here is derived from an EMBL/GenBank/DDBJ whole genome shotgun (WGS) entry which is preliminary data.</text>
</comment>
<evidence type="ECO:0000259" key="3">
    <source>
        <dbReference type="PROSITE" id="PS50048"/>
    </source>
</evidence>
<evidence type="ECO:0000256" key="2">
    <source>
        <dbReference type="SAM" id="MobiDB-lite"/>
    </source>
</evidence>
<dbReference type="GO" id="GO:0008270">
    <property type="term" value="F:zinc ion binding"/>
    <property type="evidence" value="ECO:0007669"/>
    <property type="project" value="InterPro"/>
</dbReference>
<feature type="compositionally biased region" description="Basic and acidic residues" evidence="2">
    <location>
        <begin position="62"/>
        <end position="78"/>
    </location>
</feature>
<dbReference type="CDD" id="cd00067">
    <property type="entry name" value="GAL4"/>
    <property type="match status" value="1"/>
</dbReference>
<gene>
    <name evidence="4" type="ORF">D0860_07980</name>
</gene>
<dbReference type="PROSITE" id="PS00463">
    <property type="entry name" value="ZN2_CY6_FUNGAL_1"/>
    <property type="match status" value="1"/>
</dbReference>
<dbReference type="Gene3D" id="4.10.240.10">
    <property type="entry name" value="Zn(2)-C6 fungal-type DNA-binding domain"/>
    <property type="match status" value="1"/>
</dbReference>
<protein>
    <recommendedName>
        <fullName evidence="3">Zn(2)-C6 fungal-type domain-containing protein</fullName>
    </recommendedName>
</protein>
<dbReference type="SUPFAM" id="SSF57701">
    <property type="entry name" value="Zn2/Cys6 DNA-binding domain"/>
    <property type="match status" value="1"/>
</dbReference>
<dbReference type="InterPro" id="IPR053181">
    <property type="entry name" value="EcdB-like_regulator"/>
</dbReference>
<dbReference type="GO" id="GO:0000981">
    <property type="term" value="F:DNA-binding transcription factor activity, RNA polymerase II-specific"/>
    <property type="evidence" value="ECO:0007669"/>
    <property type="project" value="InterPro"/>
</dbReference>
<dbReference type="InterPro" id="IPR001138">
    <property type="entry name" value="Zn2Cys6_DnaBD"/>
</dbReference>